<comment type="caution">
    <text evidence="1">The sequence shown here is derived from an EMBL/GenBank/DDBJ whole genome shotgun (WGS) entry which is preliminary data.</text>
</comment>
<name>A0ABT4CBW0_9ACTN</name>
<protein>
    <submittedName>
        <fullName evidence="1">Uncharacterized protein</fullName>
    </submittedName>
</protein>
<organism evidence="1 2">
    <name type="scientific">Nocardioides pini</name>
    <dbReference type="NCBI Taxonomy" id="2975053"/>
    <lineage>
        <taxon>Bacteria</taxon>
        <taxon>Bacillati</taxon>
        <taxon>Actinomycetota</taxon>
        <taxon>Actinomycetes</taxon>
        <taxon>Propionibacteriales</taxon>
        <taxon>Nocardioidaceae</taxon>
        <taxon>Nocardioides</taxon>
    </lineage>
</organism>
<reference evidence="1" key="1">
    <citation type="submission" date="2022-08" db="EMBL/GenBank/DDBJ databases">
        <title>Genome sequencing of Nocardioides sp. STR2.</title>
        <authorList>
            <person name="So Y."/>
        </authorList>
    </citation>
    <scope>NUCLEOTIDE SEQUENCE</scope>
    <source>
        <strain evidence="1">STR2</strain>
    </source>
</reference>
<accession>A0ABT4CBW0</accession>
<evidence type="ECO:0000313" key="1">
    <source>
        <dbReference type="EMBL" id="MCY4726435.1"/>
    </source>
</evidence>
<dbReference type="Proteomes" id="UP001074726">
    <property type="component" value="Unassembled WGS sequence"/>
</dbReference>
<keyword evidence="2" id="KW-1185">Reference proteome</keyword>
<evidence type="ECO:0000313" key="2">
    <source>
        <dbReference type="Proteomes" id="UP001074726"/>
    </source>
</evidence>
<sequence>MHPYEADALTRAIIADRIRETEHQRLAREVKQYKRRNDVSTATAPADRHSRLWRLVHLSHAYG</sequence>
<dbReference type="RefSeq" id="WP_268111303.1">
    <property type="nucleotide sequence ID" value="NZ_JAPPUX010000002.1"/>
</dbReference>
<dbReference type="EMBL" id="JAPPUX010000002">
    <property type="protein sequence ID" value="MCY4726435.1"/>
    <property type="molecule type" value="Genomic_DNA"/>
</dbReference>
<proteinExistence type="predicted"/>
<gene>
    <name evidence="1" type="ORF">NYO98_09100</name>
</gene>